<protein>
    <submittedName>
        <fullName evidence="1">Uncharacterized protein</fullName>
    </submittedName>
</protein>
<evidence type="ECO:0000313" key="1">
    <source>
        <dbReference type="EMBL" id="KAI0027652.1"/>
    </source>
</evidence>
<accession>A0ACB8Q7N9</accession>
<gene>
    <name evidence="1" type="ORF">K488DRAFT_31400</name>
</gene>
<feature type="non-terminal residue" evidence="1">
    <location>
        <position position="168"/>
    </location>
</feature>
<reference evidence="1" key="1">
    <citation type="submission" date="2021-02" db="EMBL/GenBank/DDBJ databases">
        <authorList>
            <consortium name="DOE Joint Genome Institute"/>
            <person name="Ahrendt S."/>
            <person name="Looney B.P."/>
            <person name="Miyauchi S."/>
            <person name="Morin E."/>
            <person name="Drula E."/>
            <person name="Courty P.E."/>
            <person name="Chicoki N."/>
            <person name="Fauchery L."/>
            <person name="Kohler A."/>
            <person name="Kuo A."/>
            <person name="Labutti K."/>
            <person name="Pangilinan J."/>
            <person name="Lipzen A."/>
            <person name="Riley R."/>
            <person name="Andreopoulos W."/>
            <person name="He G."/>
            <person name="Johnson J."/>
            <person name="Barry K.W."/>
            <person name="Grigoriev I.V."/>
            <person name="Nagy L."/>
            <person name="Hibbett D."/>
            <person name="Henrissat B."/>
            <person name="Matheny P.B."/>
            <person name="Labbe J."/>
            <person name="Martin F."/>
        </authorList>
    </citation>
    <scope>NUCLEOTIDE SEQUENCE</scope>
    <source>
        <strain evidence="1">EC-137</strain>
    </source>
</reference>
<proteinExistence type="predicted"/>
<name>A0ACB8Q7N9_9AGAM</name>
<reference evidence="1" key="2">
    <citation type="journal article" date="2022" name="New Phytol.">
        <title>Evolutionary transition to the ectomycorrhizal habit in the genomes of a hyperdiverse lineage of mushroom-forming fungi.</title>
        <authorList>
            <person name="Looney B."/>
            <person name="Miyauchi S."/>
            <person name="Morin E."/>
            <person name="Drula E."/>
            <person name="Courty P.E."/>
            <person name="Kohler A."/>
            <person name="Kuo A."/>
            <person name="LaButti K."/>
            <person name="Pangilinan J."/>
            <person name="Lipzen A."/>
            <person name="Riley R."/>
            <person name="Andreopoulos W."/>
            <person name="He G."/>
            <person name="Johnson J."/>
            <person name="Nolan M."/>
            <person name="Tritt A."/>
            <person name="Barry K.W."/>
            <person name="Grigoriev I.V."/>
            <person name="Nagy L.G."/>
            <person name="Hibbett D."/>
            <person name="Henrissat B."/>
            <person name="Matheny P.B."/>
            <person name="Labbe J."/>
            <person name="Martin F.M."/>
        </authorList>
    </citation>
    <scope>NUCLEOTIDE SEQUENCE</scope>
    <source>
        <strain evidence="1">EC-137</strain>
    </source>
</reference>
<comment type="caution">
    <text evidence="1">The sequence shown here is derived from an EMBL/GenBank/DDBJ whole genome shotgun (WGS) entry which is preliminary data.</text>
</comment>
<organism evidence="1 2">
    <name type="scientific">Vararia minispora EC-137</name>
    <dbReference type="NCBI Taxonomy" id="1314806"/>
    <lineage>
        <taxon>Eukaryota</taxon>
        <taxon>Fungi</taxon>
        <taxon>Dikarya</taxon>
        <taxon>Basidiomycota</taxon>
        <taxon>Agaricomycotina</taxon>
        <taxon>Agaricomycetes</taxon>
        <taxon>Russulales</taxon>
        <taxon>Lachnocladiaceae</taxon>
        <taxon>Vararia</taxon>
    </lineage>
</organism>
<sequence length="168" mass="18701">ISTFGGSTIRRFAHNVSELKKLAARDFEDILQCCIPCFEGLLPEPHDEFVSDLLYLGAYWHSLAKLRMQTDTSLTVLDNVTVHLANALRHFADVTCAAFDTVETDSEYQARCRAENRRRAKSGSSVAASGGKQKKTFNLDTYKVHSLGDYVPTIRAFGTTDSYSTQLV</sequence>
<dbReference type="Proteomes" id="UP000814128">
    <property type="component" value="Unassembled WGS sequence"/>
</dbReference>
<keyword evidence="2" id="KW-1185">Reference proteome</keyword>
<evidence type="ECO:0000313" key="2">
    <source>
        <dbReference type="Proteomes" id="UP000814128"/>
    </source>
</evidence>
<dbReference type="EMBL" id="MU273862">
    <property type="protein sequence ID" value="KAI0027652.1"/>
    <property type="molecule type" value="Genomic_DNA"/>
</dbReference>
<feature type="non-terminal residue" evidence="1">
    <location>
        <position position="1"/>
    </location>
</feature>